<dbReference type="GO" id="GO:0046982">
    <property type="term" value="F:protein heterodimerization activity"/>
    <property type="evidence" value="ECO:0007669"/>
    <property type="project" value="InterPro"/>
</dbReference>
<feature type="compositionally biased region" description="Pro residues" evidence="1">
    <location>
        <begin position="794"/>
        <end position="805"/>
    </location>
</feature>
<dbReference type="Proteomes" id="UP000650833">
    <property type="component" value="Unassembled WGS sequence"/>
</dbReference>
<organism evidence="2 3">
    <name type="scientific">Mucor plumbeus</name>
    <dbReference type="NCBI Taxonomy" id="97098"/>
    <lineage>
        <taxon>Eukaryota</taxon>
        <taxon>Fungi</taxon>
        <taxon>Fungi incertae sedis</taxon>
        <taxon>Mucoromycota</taxon>
        <taxon>Mucoromycotina</taxon>
        <taxon>Mucoromycetes</taxon>
        <taxon>Mucorales</taxon>
        <taxon>Mucorineae</taxon>
        <taxon>Mucoraceae</taxon>
        <taxon>Mucor</taxon>
    </lineage>
</organism>
<reference evidence="2" key="1">
    <citation type="submission" date="2020-12" db="EMBL/GenBank/DDBJ databases">
        <title>Metabolic potential, ecology and presence of endohyphal bacteria is reflected in genomic diversity of Mucoromycotina.</title>
        <authorList>
            <person name="Muszewska A."/>
            <person name="Okrasinska A."/>
            <person name="Steczkiewicz K."/>
            <person name="Drgas O."/>
            <person name="Orlowska M."/>
            <person name="Perlinska-Lenart U."/>
            <person name="Aleksandrzak-Piekarczyk T."/>
            <person name="Szatraj K."/>
            <person name="Zielenkiewicz U."/>
            <person name="Pilsyk S."/>
            <person name="Malc E."/>
            <person name="Mieczkowski P."/>
            <person name="Kruszewska J.S."/>
            <person name="Biernat P."/>
            <person name="Pawlowska J."/>
        </authorList>
    </citation>
    <scope>NUCLEOTIDE SEQUENCE</scope>
    <source>
        <strain evidence="2">CBS 226.32</strain>
    </source>
</reference>
<feature type="compositionally biased region" description="Acidic residues" evidence="1">
    <location>
        <begin position="1007"/>
        <end position="1030"/>
    </location>
</feature>
<evidence type="ECO:0000313" key="3">
    <source>
        <dbReference type="Proteomes" id="UP000650833"/>
    </source>
</evidence>
<dbReference type="EMBL" id="JAEPRC010000855">
    <property type="protein sequence ID" value="KAG2191168.1"/>
    <property type="molecule type" value="Genomic_DNA"/>
</dbReference>
<proteinExistence type="predicted"/>
<keyword evidence="3" id="KW-1185">Reference proteome</keyword>
<comment type="caution">
    <text evidence="2">The sequence shown here is derived from an EMBL/GenBank/DDBJ whole genome shotgun (WGS) entry which is preliminary data.</text>
</comment>
<feature type="region of interest" description="Disordered" evidence="1">
    <location>
        <begin position="997"/>
        <end position="1030"/>
    </location>
</feature>
<evidence type="ECO:0000313" key="2">
    <source>
        <dbReference type="EMBL" id="KAG2191168.1"/>
    </source>
</evidence>
<feature type="compositionally biased region" description="Low complexity" evidence="1">
    <location>
        <begin position="898"/>
        <end position="912"/>
    </location>
</feature>
<feature type="compositionally biased region" description="Low complexity" evidence="1">
    <location>
        <begin position="430"/>
        <end position="445"/>
    </location>
</feature>
<name>A0A8H7UT73_9FUNG</name>
<feature type="region of interest" description="Disordered" evidence="1">
    <location>
        <begin position="791"/>
        <end position="840"/>
    </location>
</feature>
<feature type="compositionally biased region" description="Low complexity" evidence="1">
    <location>
        <begin position="637"/>
        <end position="649"/>
    </location>
</feature>
<gene>
    <name evidence="2" type="ORF">INT46_010254</name>
</gene>
<feature type="region of interest" description="Disordered" evidence="1">
    <location>
        <begin position="367"/>
        <end position="447"/>
    </location>
</feature>
<feature type="region of interest" description="Disordered" evidence="1">
    <location>
        <begin position="274"/>
        <end position="311"/>
    </location>
</feature>
<sequence length="1046" mass="115154">MLSDEHYICQRAANAIISEIGPFRVSTDALQAINQFLDEFIILLLTCSLSLDLSQIKSVVVSLLPSTLGKNAIVEAELEVKTFTETESIDYDLYERMRNLAEKDFPLNEAVPLLREKCFEFCTLADKDDQMYLQKSIRQKRNEANMKVVISPIVAIYVTTVMEHIAEYLLTAVAMTAEHEDTDYVRVKEVFLALIDDIQLGDVFHRMDLKDKMEKRAGFLNTNIPRASYLPNSTAALNNNRKSYPINQQNETGSFLDITFDDLDLDYFDDNPRKSTVSTTSRVPEMARPHSAMSYSSTTTTNTSTMNNNSNRKSTYHLFKNNRNSFSGDVLPRASSPASVYDPDAPNNAMNFDDLIKSGGTVKVSLTPNRLRSIEHKDELAPPQPTWERRSTSSSSPRLSAINSVPSRPSSPLVTNQNQNAAKKLPQPMSLSSSSGSSSLSSLSGNNDQDAIQVDYHKPKMSIEVPKINARPQTPSSPLSKKSFIINDASRFENPRNAPKPPPSLSSDSLPATIPIASPLIHPPGSIKSPTLSATIIPNNKPPSIINSNTTKLPVAPSPSTPKPTVITPLGKLPPTSPKITPSIKSVNVNASTTSVNNNSNDSITSTISSVASMPSPIVKSTTSTTISVQEPPLPRPTKSNNSNNNNTNTATTITATATTAAATTITTPNKMNTNGMVIRRSSMSNRKSRENLRKLREEQLQKELAAVVVDEPLPTSVLKSDDDINASTVKVLTDEPQQISNSSDSDISSSAAVRQVRFNNEKTADTNTNEQEASLINNPIVPTTAPNVLDGSSPPPTSEIPPIPNSNGVIPRKKAATLSPERPSSMVAKRASMVSSNRRRSMHEDVLLRQRVSTVGSVSVSIKQWDDILKPEEPTTSTNSNGVIPPAAHRRSVLRQLRQQQQQIDEQGQDGTPSAGSNNNAVLDKVLKFERASTLDDHQRVSHMPRRERFLYLQQDPSAIERKSSNLSPKKPIIQHHHRAIGIDQGVQTDFVKETRKKHNNHSSDDDNDDDDEHGEVDGDEEWFLQDSEWDEQEEVAMVEWLLGE</sequence>
<evidence type="ECO:0000256" key="1">
    <source>
        <dbReference type="SAM" id="MobiDB-lite"/>
    </source>
</evidence>
<feature type="compositionally biased region" description="Low complexity" evidence="1">
    <location>
        <begin position="296"/>
        <end position="311"/>
    </location>
</feature>
<protein>
    <submittedName>
        <fullName evidence="2">Uncharacterized protein</fullName>
    </submittedName>
</protein>
<feature type="region of interest" description="Disordered" evidence="1">
    <location>
        <begin position="898"/>
        <end position="920"/>
    </location>
</feature>
<feature type="region of interest" description="Disordered" evidence="1">
    <location>
        <begin position="621"/>
        <end position="649"/>
    </location>
</feature>
<feature type="region of interest" description="Disordered" evidence="1">
    <location>
        <begin position="492"/>
        <end position="511"/>
    </location>
</feature>
<dbReference type="OrthoDB" id="5382203at2759"/>
<dbReference type="AlphaFoldDB" id="A0A8H7UT73"/>
<feature type="region of interest" description="Disordered" evidence="1">
    <location>
        <begin position="541"/>
        <end position="584"/>
    </location>
</feature>
<dbReference type="InterPro" id="IPR009072">
    <property type="entry name" value="Histone-fold"/>
</dbReference>
<feature type="compositionally biased region" description="Polar residues" evidence="1">
    <location>
        <begin position="401"/>
        <end position="421"/>
    </location>
</feature>
<accession>A0A8H7UT73</accession>
<dbReference type="Gene3D" id="1.10.20.10">
    <property type="entry name" value="Histone, subunit A"/>
    <property type="match status" value="1"/>
</dbReference>